<name>A0A410QE91_9FIRM</name>
<dbReference type="PANTHER" id="PTHR20958:SF6">
    <property type="entry name" value="GLYCINE N-ACYLTRANSFERASE-LIKE PROTEIN"/>
    <property type="match status" value="1"/>
</dbReference>
<dbReference type="KEGG" id="spoa:EQM13_12625"/>
<dbReference type="SUPFAM" id="SSF55729">
    <property type="entry name" value="Acyl-CoA N-acyltransferases (Nat)"/>
    <property type="match status" value="1"/>
</dbReference>
<dbReference type="Pfam" id="PF08445">
    <property type="entry name" value="FR47"/>
    <property type="match status" value="1"/>
</dbReference>
<sequence length="237" mass="27355">MENINDILNYLQKDLVKNINMINFMNDYPVSYIEKVGNSVIAKGRSDRNWVYISSDSKEELEAVKEKLKIDDKCFAIIEDWMIPILTKGSKIKWELSTMRFFVPKDILLPDIKHATSDLKTDDADFIYQNSDYKEYISVEYVKDRIKKGLSSGIHSSGKLAAWCITQDDGAVGFLHVLPEYRKKGYGKSVTLDVIKKIRNEGKLPFAHIEQENENSIKLAKSLGFKEDRSVNWFEIE</sequence>
<dbReference type="OrthoDB" id="3185958at2"/>
<dbReference type="PANTHER" id="PTHR20958">
    <property type="entry name" value="GLYCINE N-ACYLTRANSFERASE-LIKE PROTEIN"/>
    <property type="match status" value="1"/>
</dbReference>
<evidence type="ECO:0000313" key="2">
    <source>
        <dbReference type="EMBL" id="QAT62343.1"/>
    </source>
</evidence>
<dbReference type="Proteomes" id="UP000287969">
    <property type="component" value="Chromosome"/>
</dbReference>
<gene>
    <name evidence="2" type="ORF">EQM13_12625</name>
</gene>
<dbReference type="CDD" id="cd04301">
    <property type="entry name" value="NAT_SF"/>
    <property type="match status" value="1"/>
</dbReference>
<dbReference type="EMBL" id="CP035282">
    <property type="protein sequence ID" value="QAT62343.1"/>
    <property type="molecule type" value="Genomic_DNA"/>
</dbReference>
<dbReference type="GO" id="GO:0016747">
    <property type="term" value="F:acyltransferase activity, transferring groups other than amino-acyl groups"/>
    <property type="evidence" value="ECO:0007669"/>
    <property type="project" value="InterPro"/>
</dbReference>
<proteinExistence type="predicted"/>
<dbReference type="PROSITE" id="PS51186">
    <property type="entry name" value="GNAT"/>
    <property type="match status" value="1"/>
</dbReference>
<evidence type="ECO:0000259" key="1">
    <source>
        <dbReference type="PROSITE" id="PS51186"/>
    </source>
</evidence>
<evidence type="ECO:0000313" key="3">
    <source>
        <dbReference type="Proteomes" id="UP000287969"/>
    </source>
</evidence>
<feature type="domain" description="N-acetyltransferase" evidence="1">
    <location>
        <begin position="110"/>
        <end position="237"/>
    </location>
</feature>
<dbReference type="AlphaFoldDB" id="A0A410QE91"/>
<dbReference type="RefSeq" id="WP_128752874.1">
    <property type="nucleotide sequence ID" value="NZ_CP035282.1"/>
</dbReference>
<protein>
    <submittedName>
        <fullName evidence="2">GNAT family N-acetyltransferase</fullName>
    </submittedName>
</protein>
<dbReference type="InterPro" id="IPR013653">
    <property type="entry name" value="GCN5-like_dom"/>
</dbReference>
<accession>A0A410QE91</accession>
<dbReference type="InterPro" id="IPR053225">
    <property type="entry name" value="Acyl-CoA_N-acyltransferase"/>
</dbReference>
<reference evidence="3" key="1">
    <citation type="submission" date="2019-01" db="EMBL/GenBank/DDBJ databases">
        <title>Draft genomes of a novel of Sporanaerobacter strains.</title>
        <authorList>
            <person name="Ma S."/>
        </authorList>
    </citation>
    <scope>NUCLEOTIDE SEQUENCE [LARGE SCALE GENOMIC DNA]</scope>
    <source>
        <strain evidence="3">NJN-17</strain>
    </source>
</reference>
<dbReference type="Gene3D" id="3.40.630.30">
    <property type="match status" value="1"/>
</dbReference>
<dbReference type="InterPro" id="IPR000182">
    <property type="entry name" value="GNAT_dom"/>
</dbReference>
<organism evidence="2 3">
    <name type="scientific">Acidilutibacter cellobiosedens</name>
    <dbReference type="NCBI Taxonomy" id="2507161"/>
    <lineage>
        <taxon>Bacteria</taxon>
        <taxon>Bacillati</taxon>
        <taxon>Bacillota</taxon>
        <taxon>Tissierellia</taxon>
        <taxon>Tissierellales</taxon>
        <taxon>Acidilutibacteraceae</taxon>
        <taxon>Acidilutibacter</taxon>
    </lineage>
</organism>
<dbReference type="InterPro" id="IPR016181">
    <property type="entry name" value="Acyl_CoA_acyltransferase"/>
</dbReference>
<keyword evidence="3" id="KW-1185">Reference proteome</keyword>
<keyword evidence="2" id="KW-0808">Transferase</keyword>